<dbReference type="EMBL" id="JBHDIY010000002">
    <property type="protein sequence ID" value="MFL4471803.1"/>
    <property type="molecule type" value="Genomic_DNA"/>
</dbReference>
<keyword evidence="2" id="KW-1185">Reference proteome</keyword>
<evidence type="ECO:0000313" key="2">
    <source>
        <dbReference type="Proteomes" id="UP001627408"/>
    </source>
</evidence>
<sequence length="317" mass="35432">MSGLVRALFQSELDLTLATGAQFETRIVERPGKWMSQEDLAALSEDLITVASKTLARGSLTYGVFSGDPERLKSTIITLVRRKDTGQPVAFNALALMDITTMAEPMEVLHLGLVMVDPDQQSRGLSWVLYGLTCILLLFRNQMRPLWVSNVTQVPAIVGMVAETFDDVFPTPQRPKQRSLQHLLLARTIMADHRHVFGVGPDAGFDEDRFVITNAYTGGSDDLKKTFNEAPQHRNEIYNAFCQDMLDYDRGDDVLQLGQIDLATAVGYLKNSVPRASLASVGVTLIAIMLQRLILPLIHWFDNSRQFGTLRPRKDRL</sequence>
<name>A0ABW8UXB2_9RHOB</name>
<reference evidence="1 2" key="1">
    <citation type="submission" date="2024-08" db="EMBL/GenBank/DDBJ databases">
        <title>Tateyamaria sp. nov., isolated from marine algae.</title>
        <authorList>
            <person name="Choi B.J."/>
            <person name="Kim J.M."/>
            <person name="Lee J.K."/>
            <person name="Choi D.G."/>
            <person name="Bayburt H."/>
            <person name="Baek J.H."/>
            <person name="Han D.M."/>
            <person name="Jeon C.O."/>
        </authorList>
    </citation>
    <scope>NUCLEOTIDE SEQUENCE [LARGE SCALE GENOMIC DNA]</scope>
    <source>
        <strain evidence="1 2">KMU-156</strain>
    </source>
</reference>
<comment type="caution">
    <text evidence="1">The sequence shown here is derived from an EMBL/GenBank/DDBJ whole genome shotgun (WGS) entry which is preliminary data.</text>
</comment>
<evidence type="ECO:0008006" key="3">
    <source>
        <dbReference type="Google" id="ProtNLM"/>
    </source>
</evidence>
<protein>
    <recommendedName>
        <fullName evidence="3">GNAT family N-acetyltransferase</fullName>
    </recommendedName>
</protein>
<evidence type="ECO:0000313" key="1">
    <source>
        <dbReference type="EMBL" id="MFL4471803.1"/>
    </source>
</evidence>
<dbReference type="Proteomes" id="UP001627408">
    <property type="component" value="Unassembled WGS sequence"/>
</dbReference>
<organism evidence="1 2">
    <name type="scientific">Tateyamaria armeniaca</name>
    <dbReference type="NCBI Taxonomy" id="2518930"/>
    <lineage>
        <taxon>Bacteria</taxon>
        <taxon>Pseudomonadati</taxon>
        <taxon>Pseudomonadota</taxon>
        <taxon>Alphaproteobacteria</taxon>
        <taxon>Rhodobacterales</taxon>
        <taxon>Roseobacteraceae</taxon>
        <taxon>Tateyamaria</taxon>
    </lineage>
</organism>
<dbReference type="RefSeq" id="WP_407593669.1">
    <property type="nucleotide sequence ID" value="NZ_JBHDIY010000002.1"/>
</dbReference>
<gene>
    <name evidence="1" type="ORF">ACERZ8_18680</name>
</gene>
<proteinExistence type="predicted"/>
<accession>A0ABW8UXB2</accession>